<proteinExistence type="predicted"/>
<evidence type="ECO:0000313" key="1">
    <source>
        <dbReference type="EMBL" id="CPC60933.1"/>
    </source>
</evidence>
<comment type="caution">
    <text evidence="1">The sequence shown here is derived from an EMBL/GenBank/DDBJ whole genome shotgun (WGS) entry which is preliminary data.</text>
</comment>
<gene>
    <name evidence="1" type="ORF">ERS007739_05732</name>
</gene>
<name>A0A916LHB7_MYCTX</name>
<dbReference type="Proteomes" id="UP000039021">
    <property type="component" value="Unassembled WGS sequence"/>
</dbReference>
<evidence type="ECO:0000313" key="2">
    <source>
        <dbReference type="Proteomes" id="UP000039021"/>
    </source>
</evidence>
<reference evidence="2" key="1">
    <citation type="submission" date="2015-03" db="EMBL/GenBank/DDBJ databases">
        <authorList>
            <consortium name="Pathogen Informatics"/>
        </authorList>
    </citation>
    <scope>NUCLEOTIDE SEQUENCE [LARGE SCALE GENOMIC DNA]</scope>
    <source>
        <strain evidence="2">N09902308</strain>
    </source>
</reference>
<dbReference type="AlphaFoldDB" id="A0A916LHB7"/>
<dbReference type="EMBL" id="CSBK01005365">
    <property type="protein sequence ID" value="CPC60933.1"/>
    <property type="molecule type" value="Genomic_DNA"/>
</dbReference>
<organism evidence="1 2">
    <name type="scientific">Mycobacterium tuberculosis</name>
    <dbReference type="NCBI Taxonomy" id="1773"/>
    <lineage>
        <taxon>Bacteria</taxon>
        <taxon>Bacillati</taxon>
        <taxon>Actinomycetota</taxon>
        <taxon>Actinomycetes</taxon>
        <taxon>Mycobacteriales</taxon>
        <taxon>Mycobacteriaceae</taxon>
        <taxon>Mycobacterium</taxon>
        <taxon>Mycobacterium tuberculosis complex</taxon>
    </lineage>
</organism>
<protein>
    <submittedName>
        <fullName evidence="1">Uncharacterized protein</fullName>
    </submittedName>
</protein>
<sequence length="33" mass="3630">MPTITSAATRLRVMIIMMSKIKLSAAIPAIRRS</sequence>
<accession>A0A916LHB7</accession>